<keyword evidence="2 7" id="KW-0812">Transmembrane</keyword>
<dbReference type="SMART" id="SM00382">
    <property type="entry name" value="AAA"/>
    <property type="match status" value="1"/>
</dbReference>
<dbReference type="RefSeq" id="WP_203905680.1">
    <property type="nucleotide sequence ID" value="NZ_BOPF01000072.1"/>
</dbReference>
<proteinExistence type="predicted"/>
<dbReference type="InterPro" id="IPR003439">
    <property type="entry name" value="ABC_transporter-like_ATP-bd"/>
</dbReference>
<dbReference type="Gene3D" id="1.20.1560.10">
    <property type="entry name" value="ABC transporter type 1, transmembrane domain"/>
    <property type="match status" value="1"/>
</dbReference>
<dbReference type="GO" id="GO:0005886">
    <property type="term" value="C:plasma membrane"/>
    <property type="evidence" value="ECO:0007669"/>
    <property type="project" value="UniProtKB-SubCell"/>
</dbReference>
<reference evidence="10" key="1">
    <citation type="submission" date="2021-01" db="EMBL/GenBank/DDBJ databases">
        <title>Whole genome shotgun sequence of Virgisporangium aliadipatigenens NBRC 105644.</title>
        <authorList>
            <person name="Komaki H."/>
            <person name="Tamura T."/>
        </authorList>
    </citation>
    <scope>NUCLEOTIDE SEQUENCE</scope>
    <source>
        <strain evidence="10">NBRC 105644</strain>
    </source>
</reference>
<evidence type="ECO:0000256" key="6">
    <source>
        <dbReference type="ARBA" id="ARBA00023136"/>
    </source>
</evidence>
<evidence type="ECO:0000256" key="2">
    <source>
        <dbReference type="ARBA" id="ARBA00022692"/>
    </source>
</evidence>
<feature type="transmembrane region" description="Helical" evidence="7">
    <location>
        <begin position="40"/>
        <end position="61"/>
    </location>
</feature>
<dbReference type="GO" id="GO:0016887">
    <property type="term" value="F:ATP hydrolysis activity"/>
    <property type="evidence" value="ECO:0007669"/>
    <property type="project" value="InterPro"/>
</dbReference>
<dbReference type="EMBL" id="BOPF01000072">
    <property type="protein sequence ID" value="GIJ52282.1"/>
    <property type="molecule type" value="Genomic_DNA"/>
</dbReference>
<comment type="subcellular location">
    <subcellularLocation>
        <location evidence="1">Cell membrane</location>
        <topology evidence="1">Multi-pass membrane protein</topology>
    </subcellularLocation>
</comment>
<organism evidence="10 11">
    <name type="scientific">Virgisporangium aliadipatigenens</name>
    <dbReference type="NCBI Taxonomy" id="741659"/>
    <lineage>
        <taxon>Bacteria</taxon>
        <taxon>Bacillati</taxon>
        <taxon>Actinomycetota</taxon>
        <taxon>Actinomycetes</taxon>
        <taxon>Micromonosporales</taxon>
        <taxon>Micromonosporaceae</taxon>
        <taxon>Virgisporangium</taxon>
    </lineage>
</organism>
<dbReference type="PROSITE" id="PS50929">
    <property type="entry name" value="ABC_TM1F"/>
    <property type="match status" value="1"/>
</dbReference>
<dbReference type="PROSITE" id="PS50893">
    <property type="entry name" value="ABC_TRANSPORTER_2"/>
    <property type="match status" value="1"/>
</dbReference>
<sequence>MPQVRPLAVIVPARVRAVRTLVATIRNAVRLVRAADRRRFDLVVAAQLASAVLLAAQVLLGRAAFAAVLSADRGAADLGQVLAPLAGLAITTAAAGFLTQVLLLQHRVLGARAGMLVDAQILDVAGAVELERYDDPAFFDQLQRVQANAVPRPTIVTHGLMGFLSGAAGVVGLVCVLAALHPALVPLLLATGLPLLLVLRRGGAAEFAFGVSQSPTVRLRDQLRSVLTGRNEAKEVRAYNLVESLRAEHDRAYVRHLRDLADLVATRQRQSALTSLITTVVTILTLVLLVLLLLDDRISLAAAGAAAIAVRFLASRLESTFGALGTLYESALFLTDLAEFTRLAPPPRAVRPAAPPGFGTLEAEELRFTYPGATAPALDGVGLRIRRGEVIGLVGENGSGKSTLAMLLAGLLRPDSGRIRWDGTELSAFDPTSVRARIAVVFQDFVRYPLSAADNIALGYRTDRTDVVRSARAALAHDVIERLPDGYDTVLSSEYAGGTDLSDGQWQRIALARAFHRAAPFVVLDEPANALDPQAEHELFESARALAVGRTALVISHRLSNVRFADRIVVLDGGKIVEQGTHDELLAAGGHYAAMFLLQAEGYVTERHAGRHRLAEA</sequence>
<evidence type="ECO:0000313" key="10">
    <source>
        <dbReference type="EMBL" id="GIJ52282.1"/>
    </source>
</evidence>
<keyword evidence="4" id="KW-0067">ATP-binding</keyword>
<evidence type="ECO:0000313" key="11">
    <source>
        <dbReference type="Proteomes" id="UP000619260"/>
    </source>
</evidence>
<dbReference type="InterPro" id="IPR011527">
    <property type="entry name" value="ABC1_TM_dom"/>
</dbReference>
<feature type="domain" description="ABC transporter" evidence="8">
    <location>
        <begin position="361"/>
        <end position="598"/>
    </location>
</feature>
<feature type="transmembrane region" description="Helical" evidence="7">
    <location>
        <begin position="81"/>
        <end position="104"/>
    </location>
</feature>
<dbReference type="PANTHER" id="PTHR43394:SF1">
    <property type="entry name" value="ATP-BINDING CASSETTE SUB-FAMILY B MEMBER 10, MITOCHONDRIAL"/>
    <property type="match status" value="1"/>
</dbReference>
<dbReference type="GO" id="GO:0015421">
    <property type="term" value="F:ABC-type oligopeptide transporter activity"/>
    <property type="evidence" value="ECO:0007669"/>
    <property type="project" value="TreeGrafter"/>
</dbReference>
<protein>
    <submittedName>
        <fullName evidence="10">Multidrug ABC transporter permease</fullName>
    </submittedName>
</protein>
<evidence type="ECO:0000256" key="5">
    <source>
        <dbReference type="ARBA" id="ARBA00022989"/>
    </source>
</evidence>
<evidence type="ECO:0000256" key="3">
    <source>
        <dbReference type="ARBA" id="ARBA00022741"/>
    </source>
</evidence>
<comment type="caution">
    <text evidence="10">The sequence shown here is derived from an EMBL/GenBank/DDBJ whole genome shotgun (WGS) entry which is preliminary data.</text>
</comment>
<evidence type="ECO:0000256" key="1">
    <source>
        <dbReference type="ARBA" id="ARBA00004651"/>
    </source>
</evidence>
<dbReference type="GO" id="GO:0005524">
    <property type="term" value="F:ATP binding"/>
    <property type="evidence" value="ECO:0007669"/>
    <property type="project" value="UniProtKB-KW"/>
</dbReference>
<gene>
    <name evidence="10" type="ORF">Val02_91680</name>
</gene>
<evidence type="ECO:0000259" key="9">
    <source>
        <dbReference type="PROSITE" id="PS50929"/>
    </source>
</evidence>
<evidence type="ECO:0000259" key="8">
    <source>
        <dbReference type="PROSITE" id="PS50893"/>
    </source>
</evidence>
<keyword evidence="5 7" id="KW-1133">Transmembrane helix</keyword>
<dbReference type="InterPro" id="IPR003593">
    <property type="entry name" value="AAA+_ATPase"/>
</dbReference>
<dbReference type="Proteomes" id="UP000619260">
    <property type="component" value="Unassembled WGS sequence"/>
</dbReference>
<dbReference type="InterPro" id="IPR039421">
    <property type="entry name" value="Type_1_exporter"/>
</dbReference>
<evidence type="ECO:0000256" key="4">
    <source>
        <dbReference type="ARBA" id="ARBA00022840"/>
    </source>
</evidence>
<dbReference type="AlphaFoldDB" id="A0A8J3YXD1"/>
<accession>A0A8J3YXD1</accession>
<keyword evidence="6 7" id="KW-0472">Membrane</keyword>
<dbReference type="Pfam" id="PF00005">
    <property type="entry name" value="ABC_tran"/>
    <property type="match status" value="1"/>
</dbReference>
<feature type="transmembrane region" description="Helical" evidence="7">
    <location>
        <begin position="180"/>
        <end position="199"/>
    </location>
</feature>
<dbReference type="InterPro" id="IPR036640">
    <property type="entry name" value="ABC1_TM_sf"/>
</dbReference>
<feature type="transmembrane region" description="Helical" evidence="7">
    <location>
        <begin position="272"/>
        <end position="292"/>
    </location>
</feature>
<dbReference type="SUPFAM" id="SSF90123">
    <property type="entry name" value="ABC transporter transmembrane region"/>
    <property type="match status" value="1"/>
</dbReference>
<feature type="domain" description="ABC transmembrane type-1" evidence="9">
    <location>
        <begin position="42"/>
        <end position="329"/>
    </location>
</feature>
<dbReference type="PANTHER" id="PTHR43394">
    <property type="entry name" value="ATP-DEPENDENT PERMEASE MDL1, MITOCHONDRIAL"/>
    <property type="match status" value="1"/>
</dbReference>
<dbReference type="InterPro" id="IPR027417">
    <property type="entry name" value="P-loop_NTPase"/>
</dbReference>
<keyword evidence="11" id="KW-1185">Reference proteome</keyword>
<feature type="transmembrane region" description="Helical" evidence="7">
    <location>
        <begin position="154"/>
        <end position="174"/>
    </location>
</feature>
<evidence type="ECO:0000256" key="7">
    <source>
        <dbReference type="SAM" id="Phobius"/>
    </source>
</evidence>
<name>A0A8J3YXD1_9ACTN</name>
<keyword evidence="3" id="KW-0547">Nucleotide-binding</keyword>
<dbReference type="Gene3D" id="3.40.50.300">
    <property type="entry name" value="P-loop containing nucleotide triphosphate hydrolases"/>
    <property type="match status" value="1"/>
</dbReference>
<dbReference type="SUPFAM" id="SSF52540">
    <property type="entry name" value="P-loop containing nucleoside triphosphate hydrolases"/>
    <property type="match status" value="1"/>
</dbReference>